<keyword evidence="7" id="KW-1185">Reference proteome</keyword>
<dbReference type="Pfam" id="PF00211">
    <property type="entry name" value="Guanylate_cyc"/>
    <property type="match status" value="1"/>
</dbReference>
<dbReference type="SUPFAM" id="SSF55073">
    <property type="entry name" value="Nucleotide cyclase"/>
    <property type="match status" value="1"/>
</dbReference>
<evidence type="ECO:0000259" key="5">
    <source>
        <dbReference type="PROSITE" id="PS50885"/>
    </source>
</evidence>
<keyword evidence="3" id="KW-0472">Membrane</keyword>
<keyword evidence="2 3" id="KW-1133">Transmembrane helix</keyword>
<reference evidence="6 7" key="1">
    <citation type="journal article" date="2019" name="Emerg. Microbes Infect.">
        <title>Comprehensive subspecies identification of 175 nontuberculous mycobacteria species based on 7547 genomic profiles.</title>
        <authorList>
            <person name="Matsumoto Y."/>
            <person name="Kinjo T."/>
            <person name="Motooka D."/>
            <person name="Nabeya D."/>
            <person name="Jung N."/>
            <person name="Uechi K."/>
            <person name="Horii T."/>
            <person name="Iida T."/>
            <person name="Fujita J."/>
            <person name="Nakamura S."/>
        </authorList>
    </citation>
    <scope>NUCLEOTIDE SEQUENCE [LARGE SCALE GENOMIC DNA]</scope>
    <source>
        <strain evidence="6 7">JCM 30996</strain>
    </source>
</reference>
<dbReference type="GO" id="GO:0009190">
    <property type="term" value="P:cyclic nucleotide biosynthetic process"/>
    <property type="evidence" value="ECO:0007669"/>
    <property type="project" value="InterPro"/>
</dbReference>
<dbReference type="GO" id="GO:0004016">
    <property type="term" value="F:adenylate cyclase activity"/>
    <property type="evidence" value="ECO:0007669"/>
    <property type="project" value="UniProtKB-ARBA"/>
</dbReference>
<dbReference type="SMART" id="SM00304">
    <property type="entry name" value="HAMP"/>
    <property type="match status" value="1"/>
</dbReference>
<evidence type="ECO:0000313" key="7">
    <source>
        <dbReference type="Proteomes" id="UP000465304"/>
    </source>
</evidence>
<dbReference type="CDD" id="cd07302">
    <property type="entry name" value="CHD"/>
    <property type="match status" value="1"/>
</dbReference>
<gene>
    <name evidence="6" type="ORF">MHIP_10700</name>
</gene>
<dbReference type="Pfam" id="PF00672">
    <property type="entry name" value="HAMP"/>
    <property type="match status" value="1"/>
</dbReference>
<dbReference type="AlphaFoldDB" id="A0A7I9ZIS9"/>
<accession>A0A7I9ZIS9</accession>
<feature type="domain" description="Guanylate cyclase" evidence="4">
    <location>
        <begin position="557"/>
        <end position="684"/>
    </location>
</feature>
<dbReference type="Gene3D" id="6.10.340.10">
    <property type="match status" value="1"/>
</dbReference>
<dbReference type="PANTHER" id="PTHR45655">
    <property type="entry name" value="GUANYLATE CYCLASE SOLUBLE SUBUNIT BETA-2"/>
    <property type="match status" value="1"/>
</dbReference>
<dbReference type="SUPFAM" id="SSF158472">
    <property type="entry name" value="HAMP domain-like"/>
    <property type="match status" value="1"/>
</dbReference>
<sequence length="730" mass="80420">MPMTTRRFKTKGVDPEAAYPVELPRHLGKVLSRISIQSKFLLMLLVTSILSVAVVGYIGFESGRTSLRAAAFDRLTELRESQSRQITGELNDMKNSIILFARTSNAGTAMAAYTNGFNELDNPDASPIDPAQEQALVDYYTNIFAPEEEAKTGVQLDVPALLPTSYAQKYLQIHYTIPFEKSSERIDVDDAGDNSAWSAANLRFNNFFRTVVNRFEFEDALLIDTQGNVVYSANKGVDLGTNVLDGPFRGGDLTEAFNDAMQSNALDYVEMTDFSAYQPALEPTAWMVSPVGPLDEVTGVLALQLPMSKINRLMTVDKQWAQAGMGTTGETFLVGADELMRSDSRLFLENPDAYRSEVVAAGTPPDVADAAIQQGTTVLIQPAGTEATRLADQGRTGTLIADDYLGRRTLQAYAPIPDDQLRWNIVAKIDASEAFAPVAKFTRTLVLSTTAIIFIVCVIAMLLARRFVRPIKRLEEGSRQISAGDYGVVLPLRSLDEFGDLTVAFNEMSRNLSLHEQLLVEQREENTKLLLSLMPESVVQRYREGEENIALDHPDVSVIFADIVGLDELSAQLTPEESLKVVNKLVRQFDAAAENLGVEQVRTMHNGYLASCGLNQPRLDNSRRTVDFAIEMQHIIDRYNAESGYNLQLRAGIDTGTVGSGLIGKTSIAYDMWGKTVNLAHQVRSGASQPGVYVTSRVYDVVRDFHDFTPAAVISHDGTDEQTYRLAESS</sequence>
<dbReference type="Proteomes" id="UP000465304">
    <property type="component" value="Unassembled WGS sequence"/>
</dbReference>
<dbReference type="PANTHER" id="PTHR45655:SF13">
    <property type="entry name" value="SOLUBLE GUANYLATE CYCLASE GCY-32-RELATED"/>
    <property type="match status" value="1"/>
</dbReference>
<comment type="caution">
    <text evidence="6">The sequence shown here is derived from an EMBL/GenBank/DDBJ whole genome shotgun (WGS) entry which is preliminary data.</text>
</comment>
<organism evidence="6 7">
    <name type="scientific">Mycolicibacterium hippocampi</name>
    <dbReference type="NCBI Taxonomy" id="659824"/>
    <lineage>
        <taxon>Bacteria</taxon>
        <taxon>Bacillati</taxon>
        <taxon>Actinomycetota</taxon>
        <taxon>Actinomycetes</taxon>
        <taxon>Mycobacteriales</taxon>
        <taxon>Mycobacteriaceae</taxon>
        <taxon>Mycolicibacterium</taxon>
    </lineage>
</organism>
<name>A0A7I9ZIS9_9MYCO</name>
<evidence type="ECO:0000259" key="4">
    <source>
        <dbReference type="PROSITE" id="PS50125"/>
    </source>
</evidence>
<dbReference type="PROSITE" id="PS50125">
    <property type="entry name" value="GUANYLATE_CYCLASE_2"/>
    <property type="match status" value="1"/>
</dbReference>
<dbReference type="InterPro" id="IPR003660">
    <property type="entry name" value="HAMP_dom"/>
</dbReference>
<evidence type="ECO:0000256" key="2">
    <source>
        <dbReference type="ARBA" id="ARBA00022989"/>
    </source>
</evidence>
<dbReference type="SMART" id="SM00044">
    <property type="entry name" value="CYCc"/>
    <property type="match status" value="1"/>
</dbReference>
<evidence type="ECO:0000256" key="1">
    <source>
        <dbReference type="ARBA" id="ARBA00022692"/>
    </source>
</evidence>
<evidence type="ECO:0000256" key="3">
    <source>
        <dbReference type="SAM" id="Phobius"/>
    </source>
</evidence>
<dbReference type="InterPro" id="IPR029787">
    <property type="entry name" value="Nucleotide_cyclase"/>
</dbReference>
<dbReference type="GO" id="GO:0016020">
    <property type="term" value="C:membrane"/>
    <property type="evidence" value="ECO:0007669"/>
    <property type="project" value="InterPro"/>
</dbReference>
<feature type="domain" description="HAMP" evidence="5">
    <location>
        <begin position="465"/>
        <end position="517"/>
    </location>
</feature>
<dbReference type="EMBL" id="BLLB01000002">
    <property type="protein sequence ID" value="GFH00587.1"/>
    <property type="molecule type" value="Genomic_DNA"/>
</dbReference>
<evidence type="ECO:0000313" key="6">
    <source>
        <dbReference type="EMBL" id="GFH00587.1"/>
    </source>
</evidence>
<feature type="transmembrane region" description="Helical" evidence="3">
    <location>
        <begin position="40"/>
        <end position="60"/>
    </location>
</feature>
<dbReference type="InterPro" id="IPR001054">
    <property type="entry name" value="A/G_cyclase"/>
</dbReference>
<keyword evidence="1 3" id="KW-0812">Transmembrane</keyword>
<feature type="transmembrane region" description="Helical" evidence="3">
    <location>
        <begin position="445"/>
        <end position="464"/>
    </location>
</feature>
<dbReference type="GO" id="GO:0035556">
    <property type="term" value="P:intracellular signal transduction"/>
    <property type="evidence" value="ECO:0007669"/>
    <property type="project" value="InterPro"/>
</dbReference>
<dbReference type="PROSITE" id="PS50885">
    <property type="entry name" value="HAMP"/>
    <property type="match status" value="1"/>
</dbReference>
<dbReference type="CDD" id="cd06225">
    <property type="entry name" value="HAMP"/>
    <property type="match status" value="1"/>
</dbReference>
<dbReference type="Gene3D" id="3.30.70.1230">
    <property type="entry name" value="Nucleotide cyclase"/>
    <property type="match status" value="1"/>
</dbReference>
<protein>
    <submittedName>
        <fullName evidence="6">Adenylate/guanylate cyclase domain-containing protein</fullName>
    </submittedName>
</protein>
<proteinExistence type="predicted"/>